<keyword evidence="3" id="KW-1185">Reference proteome</keyword>
<protein>
    <submittedName>
        <fullName evidence="2">Lipid-transfer protein</fullName>
    </submittedName>
</protein>
<evidence type="ECO:0000313" key="2">
    <source>
        <dbReference type="EMBL" id="GAA1827549.1"/>
    </source>
</evidence>
<name>A0ABN2MIT1_9PSEU</name>
<feature type="domain" description="Thiolase C-terminal" evidence="1">
    <location>
        <begin position="251"/>
        <end position="373"/>
    </location>
</feature>
<accession>A0ABN2MIT1</accession>
<dbReference type="Proteomes" id="UP001500449">
    <property type="component" value="Unassembled WGS sequence"/>
</dbReference>
<dbReference type="InterPro" id="IPR055140">
    <property type="entry name" value="Thiolase_C_2"/>
</dbReference>
<organism evidence="2 3">
    <name type="scientific">Pseudonocardia ailaonensis</name>
    <dbReference type="NCBI Taxonomy" id="367279"/>
    <lineage>
        <taxon>Bacteria</taxon>
        <taxon>Bacillati</taxon>
        <taxon>Actinomycetota</taxon>
        <taxon>Actinomycetes</taxon>
        <taxon>Pseudonocardiales</taxon>
        <taxon>Pseudonocardiaceae</taxon>
        <taxon>Pseudonocardia</taxon>
    </lineage>
</organism>
<dbReference type="EMBL" id="BAAAQK010000001">
    <property type="protein sequence ID" value="GAA1827549.1"/>
    <property type="molecule type" value="Genomic_DNA"/>
</dbReference>
<dbReference type="PIRSF" id="PIRSF000429">
    <property type="entry name" value="Ac-CoA_Ac_transf"/>
    <property type="match status" value="1"/>
</dbReference>
<sequence length="378" mass="39588">MYVLGVGMSRFGGPPQTLAQKMITSGRAALADAGLGYDRVESLYLGSALMPPTFGVDVVKDFGLTGIPVVRIENASATGAAAFFEAVHAVAGGRVEVSMALGFDDPKAVGVGFNNRSAESRGLLGAVGPMTFFSMWAVRRMAERGTTIETLAKIAAKNWNNARHNPFAERQAPEPVTVEQVLASRMLAYPHTARMAAPQGGGAAAAIVVSGDVVRSLGVSDAVRVVAAQAVSERYDPGHLFKGAIVGPPEMARRGAHAAYEEAGIGPDELNVIAFHDAYAIEELLYYEEIGLCGPGEGDRLVHDGTTELTGKHPVSTDGGFIGRGHPAGPTGLAQIWELTEQLRGRAGGRQVADPRHGLAHIIGAGSVCYTHILEAAR</sequence>
<dbReference type="SUPFAM" id="SSF53901">
    <property type="entry name" value="Thiolase-like"/>
    <property type="match status" value="2"/>
</dbReference>
<reference evidence="2 3" key="1">
    <citation type="journal article" date="2019" name="Int. J. Syst. Evol. Microbiol.">
        <title>The Global Catalogue of Microorganisms (GCM) 10K type strain sequencing project: providing services to taxonomists for standard genome sequencing and annotation.</title>
        <authorList>
            <consortium name="The Broad Institute Genomics Platform"/>
            <consortium name="The Broad Institute Genome Sequencing Center for Infectious Disease"/>
            <person name="Wu L."/>
            <person name="Ma J."/>
        </authorList>
    </citation>
    <scope>NUCLEOTIDE SEQUENCE [LARGE SCALE GENOMIC DNA]</scope>
    <source>
        <strain evidence="2 3">JCM 16009</strain>
    </source>
</reference>
<dbReference type="Pfam" id="PF22691">
    <property type="entry name" value="Thiolase_C_1"/>
    <property type="match status" value="1"/>
</dbReference>
<evidence type="ECO:0000313" key="3">
    <source>
        <dbReference type="Proteomes" id="UP001500449"/>
    </source>
</evidence>
<dbReference type="InterPro" id="IPR016039">
    <property type="entry name" value="Thiolase-like"/>
</dbReference>
<proteinExistence type="predicted"/>
<dbReference type="CDD" id="cd00829">
    <property type="entry name" value="SCP-x_thiolase"/>
    <property type="match status" value="1"/>
</dbReference>
<gene>
    <name evidence="2" type="ORF">GCM10009836_01560</name>
</gene>
<evidence type="ECO:0000259" key="1">
    <source>
        <dbReference type="Pfam" id="PF22691"/>
    </source>
</evidence>
<dbReference type="InterPro" id="IPR002155">
    <property type="entry name" value="Thiolase"/>
</dbReference>
<dbReference type="PANTHER" id="PTHR42870:SF1">
    <property type="entry name" value="NON-SPECIFIC LIPID-TRANSFER PROTEIN-LIKE 2"/>
    <property type="match status" value="1"/>
</dbReference>
<comment type="caution">
    <text evidence="2">The sequence shown here is derived from an EMBL/GenBank/DDBJ whole genome shotgun (WGS) entry which is preliminary data.</text>
</comment>
<dbReference type="Gene3D" id="3.40.47.10">
    <property type="match status" value="1"/>
</dbReference>
<dbReference type="PANTHER" id="PTHR42870">
    <property type="entry name" value="ACETYL-COA C-ACETYLTRANSFERASE"/>
    <property type="match status" value="1"/>
</dbReference>